<proteinExistence type="predicted"/>
<feature type="non-terminal residue" evidence="2">
    <location>
        <position position="1"/>
    </location>
</feature>
<feature type="compositionally biased region" description="Polar residues" evidence="1">
    <location>
        <begin position="1"/>
        <end position="12"/>
    </location>
</feature>
<feature type="region of interest" description="Disordered" evidence="1">
    <location>
        <begin position="1"/>
        <end position="23"/>
    </location>
</feature>
<feature type="non-terminal residue" evidence="2">
    <location>
        <position position="96"/>
    </location>
</feature>
<dbReference type="EMBL" id="HACG01052755">
    <property type="protein sequence ID" value="CEK99626.1"/>
    <property type="molecule type" value="Transcribed_RNA"/>
</dbReference>
<gene>
    <name evidence="2" type="primary">ORF221747</name>
</gene>
<protein>
    <submittedName>
        <fullName evidence="2">Uncharacterized protein</fullName>
    </submittedName>
</protein>
<dbReference type="AlphaFoldDB" id="A0A0B7C4R6"/>
<evidence type="ECO:0000256" key="1">
    <source>
        <dbReference type="SAM" id="MobiDB-lite"/>
    </source>
</evidence>
<organism evidence="2">
    <name type="scientific">Arion vulgaris</name>
    <dbReference type="NCBI Taxonomy" id="1028688"/>
    <lineage>
        <taxon>Eukaryota</taxon>
        <taxon>Metazoa</taxon>
        <taxon>Spiralia</taxon>
        <taxon>Lophotrochozoa</taxon>
        <taxon>Mollusca</taxon>
        <taxon>Gastropoda</taxon>
        <taxon>Heterobranchia</taxon>
        <taxon>Euthyneura</taxon>
        <taxon>Panpulmonata</taxon>
        <taxon>Eupulmonata</taxon>
        <taxon>Stylommatophora</taxon>
        <taxon>Helicina</taxon>
        <taxon>Arionoidea</taxon>
        <taxon>Arionidae</taxon>
        <taxon>Arion</taxon>
    </lineage>
</organism>
<reference evidence="2" key="1">
    <citation type="submission" date="2014-12" db="EMBL/GenBank/DDBJ databases">
        <title>Insight into the proteome of Arion vulgaris.</title>
        <authorList>
            <person name="Aradska J."/>
            <person name="Bulat T."/>
            <person name="Smidak R."/>
            <person name="Sarate P."/>
            <person name="Gangsoo J."/>
            <person name="Sialana F."/>
            <person name="Bilban M."/>
            <person name="Lubec G."/>
        </authorList>
    </citation>
    <scope>NUCLEOTIDE SEQUENCE</scope>
    <source>
        <tissue evidence="2">Skin</tissue>
    </source>
</reference>
<sequence length="96" mass="11013">QLSFEHTNSLTPNDIIKETNEKSRSRVFKQDITNNKKDVPNNNNKILIPKSNFNDKVTGYQRREVENYRKHFNVGPQNNVASFVAQEASREGYSGG</sequence>
<evidence type="ECO:0000313" key="2">
    <source>
        <dbReference type="EMBL" id="CEK99626.1"/>
    </source>
</evidence>
<name>A0A0B7C4R6_9EUPU</name>
<accession>A0A0B7C4R6</accession>
<feature type="region of interest" description="Disordered" evidence="1">
    <location>
        <begin position="31"/>
        <end position="50"/>
    </location>
</feature>